<evidence type="ECO:0000256" key="1">
    <source>
        <dbReference type="ARBA" id="ARBA00004686"/>
    </source>
</evidence>
<evidence type="ECO:0000256" key="8">
    <source>
        <dbReference type="ARBA" id="ARBA00031908"/>
    </source>
</evidence>
<evidence type="ECO:0000256" key="7">
    <source>
        <dbReference type="ARBA" id="ARBA00022840"/>
    </source>
</evidence>
<evidence type="ECO:0000256" key="2">
    <source>
        <dbReference type="ARBA" id="ARBA00010280"/>
    </source>
</evidence>
<dbReference type="HAMAP" id="MF_00741">
    <property type="entry name" value="AIRS"/>
    <property type="match status" value="1"/>
</dbReference>
<dbReference type="Pfam" id="PF02769">
    <property type="entry name" value="AIRS_C"/>
    <property type="match status" value="1"/>
</dbReference>
<dbReference type="PANTHER" id="PTHR10520:SF12">
    <property type="entry name" value="TRIFUNCTIONAL PURINE BIOSYNTHETIC PROTEIN ADENOSINE-3"/>
    <property type="match status" value="1"/>
</dbReference>
<protein>
    <recommendedName>
        <fullName evidence="4 12">Phosphoribosylformylglycinamidine cyclo-ligase</fullName>
        <ecNumber evidence="3 12">6.3.3.1</ecNumber>
    </recommendedName>
    <alternativeName>
        <fullName evidence="9 12">AIR synthase</fullName>
    </alternativeName>
    <alternativeName>
        <fullName evidence="10 12">AIRS</fullName>
    </alternativeName>
    <alternativeName>
        <fullName evidence="8 12">Phosphoribosyl-aminoimidazole synthetase</fullName>
    </alternativeName>
</protein>
<dbReference type="PANTHER" id="PTHR10520">
    <property type="entry name" value="TRIFUNCTIONAL PURINE BIOSYNTHETIC PROTEIN ADENOSINE-3-RELATED"/>
    <property type="match status" value="1"/>
</dbReference>
<comment type="pathway">
    <text evidence="1 12">Purine metabolism; IMP biosynthesis via de novo pathway; 5-amino-1-(5-phospho-D-ribosyl)imidazole from N(2)-formyl-N(1)-(5-phospho-D-ribosyl)glycinamide: step 2/2.</text>
</comment>
<evidence type="ECO:0000256" key="9">
    <source>
        <dbReference type="ARBA" id="ARBA00032931"/>
    </source>
</evidence>
<dbReference type="Pfam" id="PF00586">
    <property type="entry name" value="AIRS"/>
    <property type="match status" value="1"/>
</dbReference>
<feature type="domain" description="PurM-like N-terminal" evidence="13">
    <location>
        <begin position="57"/>
        <end position="163"/>
    </location>
</feature>
<gene>
    <name evidence="12 15" type="primary">purM</name>
    <name evidence="15" type="ORF">MOO46_02030</name>
</gene>
<comment type="catalytic activity">
    <reaction evidence="11 12">
        <text>2-formamido-N(1)-(5-O-phospho-beta-D-ribosyl)acetamidine + ATP = 5-amino-1-(5-phospho-beta-D-ribosyl)imidazole + ADP + phosphate + H(+)</text>
        <dbReference type="Rhea" id="RHEA:23032"/>
        <dbReference type="ChEBI" id="CHEBI:15378"/>
        <dbReference type="ChEBI" id="CHEBI:30616"/>
        <dbReference type="ChEBI" id="CHEBI:43474"/>
        <dbReference type="ChEBI" id="CHEBI:137981"/>
        <dbReference type="ChEBI" id="CHEBI:147287"/>
        <dbReference type="ChEBI" id="CHEBI:456216"/>
        <dbReference type="EC" id="6.3.3.1"/>
    </reaction>
</comment>
<dbReference type="InterPro" id="IPR010918">
    <property type="entry name" value="PurM-like_C_dom"/>
</dbReference>
<organism evidence="15 16">
    <name type="scientific">Apilactobacillus apisilvae</name>
    <dbReference type="NCBI Taxonomy" id="2923364"/>
    <lineage>
        <taxon>Bacteria</taxon>
        <taxon>Bacillati</taxon>
        <taxon>Bacillota</taxon>
        <taxon>Bacilli</taxon>
        <taxon>Lactobacillales</taxon>
        <taxon>Lactobacillaceae</taxon>
        <taxon>Apilactobacillus</taxon>
    </lineage>
</organism>
<comment type="subcellular location">
    <subcellularLocation>
        <location evidence="12">Cytoplasm</location>
    </subcellularLocation>
</comment>
<reference evidence="15 16" key="1">
    <citation type="journal article" date="2022" name="Int. J. Syst. Evol. Microbiol.">
        <title>Apilactobacillus apisilvae sp. nov., Nicolia spurrieriana gen. nov. sp. nov., Bombilactobacillus folatiphilus sp. nov. and Bombilactobacillus thymidiniphilus sp. nov., four new lactic acid bacterial isolates from stingless bees Tetragonula carbonaria and Austroplebeia australis.</title>
        <authorList>
            <person name="Oliphant S.A."/>
            <person name="Watson-Haigh N.S."/>
            <person name="Sumby K.M."/>
            <person name="Gardner J."/>
            <person name="Groom S."/>
            <person name="Jiranek V."/>
        </authorList>
    </citation>
    <scope>NUCLEOTIDE SEQUENCE [LARGE SCALE GENOMIC DNA]</scope>
    <source>
        <strain evidence="15 16">SG5_A10</strain>
    </source>
</reference>
<evidence type="ECO:0000256" key="6">
    <source>
        <dbReference type="ARBA" id="ARBA00022741"/>
    </source>
</evidence>
<dbReference type="InterPro" id="IPR004733">
    <property type="entry name" value="PurM_cligase"/>
</dbReference>
<keyword evidence="12" id="KW-0963">Cytoplasm</keyword>
<evidence type="ECO:0000256" key="4">
    <source>
        <dbReference type="ARBA" id="ARBA00020367"/>
    </source>
</evidence>
<dbReference type="SUPFAM" id="SSF55326">
    <property type="entry name" value="PurM N-terminal domain-like"/>
    <property type="match status" value="1"/>
</dbReference>
<keyword evidence="16" id="KW-1185">Reference proteome</keyword>
<dbReference type="InterPro" id="IPR036921">
    <property type="entry name" value="PurM-like_N_sf"/>
</dbReference>
<dbReference type="CDD" id="cd02196">
    <property type="entry name" value="PurM"/>
    <property type="match status" value="1"/>
</dbReference>
<keyword evidence="12" id="KW-0658">Purine biosynthesis</keyword>
<comment type="similarity">
    <text evidence="2 12">Belongs to the AIR synthase family.</text>
</comment>
<dbReference type="InterPro" id="IPR016188">
    <property type="entry name" value="PurM-like_N"/>
</dbReference>
<accession>A0ABY4PIS8</accession>
<evidence type="ECO:0000256" key="10">
    <source>
        <dbReference type="ARBA" id="ARBA00033093"/>
    </source>
</evidence>
<evidence type="ECO:0000256" key="5">
    <source>
        <dbReference type="ARBA" id="ARBA00022598"/>
    </source>
</evidence>
<name>A0ABY4PIS8_9LACO</name>
<dbReference type="EC" id="6.3.3.1" evidence="3 12"/>
<proteinExistence type="inferred from homology"/>
<dbReference type="Gene3D" id="3.90.650.10">
    <property type="entry name" value="PurM-like C-terminal domain"/>
    <property type="match status" value="1"/>
</dbReference>
<dbReference type="RefSeq" id="WP_249511362.1">
    <property type="nucleotide sequence ID" value="NZ_CP093362.1"/>
</dbReference>
<dbReference type="SUPFAM" id="SSF56042">
    <property type="entry name" value="PurM C-terminal domain-like"/>
    <property type="match status" value="1"/>
</dbReference>
<keyword evidence="5 12" id="KW-0436">Ligase</keyword>
<evidence type="ECO:0000259" key="14">
    <source>
        <dbReference type="Pfam" id="PF02769"/>
    </source>
</evidence>
<evidence type="ECO:0000259" key="13">
    <source>
        <dbReference type="Pfam" id="PF00586"/>
    </source>
</evidence>
<dbReference type="EMBL" id="CP093362">
    <property type="protein sequence ID" value="UQS85389.1"/>
    <property type="molecule type" value="Genomic_DNA"/>
</dbReference>
<evidence type="ECO:0000256" key="12">
    <source>
        <dbReference type="HAMAP-Rule" id="MF_00741"/>
    </source>
</evidence>
<dbReference type="NCBIfam" id="TIGR00878">
    <property type="entry name" value="purM"/>
    <property type="match status" value="1"/>
</dbReference>
<dbReference type="Gene3D" id="3.30.1330.10">
    <property type="entry name" value="PurM-like, N-terminal domain"/>
    <property type="match status" value="1"/>
</dbReference>
<dbReference type="GO" id="GO:0004641">
    <property type="term" value="F:phosphoribosylformylglycinamidine cyclo-ligase activity"/>
    <property type="evidence" value="ECO:0007669"/>
    <property type="project" value="UniProtKB-EC"/>
</dbReference>
<sequence length="346" mass="37151">MSDKYQEAGVSIDNGTKAVKSISEIVKSTQDQNVMAGIGGFGAEYSLVNDIKKINNPVLVSGTDGVGTKLLLAIQANQHTKIGIDLVAMCANDILAQGAKPLFFLDYLGIGQLQPDKVKQIVSGVADGCKQAGLSLIGGEMAEMPGIYKSKDYDLSGFAVGIANHDELLGANNVNSGDIVIGLKSSGIHSNGYSLVRKIISDAKLDLNKKYDELDDKLINVLLKPTKLYYKSVYALVEAGLVNSMAHITGGGIADNLARSIPKNLTAQIKIGSWKIPTIFKFLKTKGHLQQSDMDEVFNQGIGMALVVSPDNLKKVINGLEESQENYYQIGMVVNRNEQAVEFIGK</sequence>
<evidence type="ECO:0000313" key="15">
    <source>
        <dbReference type="EMBL" id="UQS85389.1"/>
    </source>
</evidence>
<evidence type="ECO:0000313" key="16">
    <source>
        <dbReference type="Proteomes" id="UP000831859"/>
    </source>
</evidence>
<keyword evidence="6 12" id="KW-0547">Nucleotide-binding</keyword>
<evidence type="ECO:0000256" key="3">
    <source>
        <dbReference type="ARBA" id="ARBA00013047"/>
    </source>
</evidence>
<dbReference type="InterPro" id="IPR036676">
    <property type="entry name" value="PurM-like_C_sf"/>
</dbReference>
<feature type="domain" description="PurM-like C-terminal" evidence="14">
    <location>
        <begin position="176"/>
        <end position="341"/>
    </location>
</feature>
<dbReference type="Proteomes" id="UP000831859">
    <property type="component" value="Chromosome"/>
</dbReference>
<evidence type="ECO:0000256" key="11">
    <source>
        <dbReference type="ARBA" id="ARBA00049057"/>
    </source>
</evidence>
<keyword evidence="7 12" id="KW-0067">ATP-binding</keyword>